<proteinExistence type="inferred from homology"/>
<comment type="function">
    <text evidence="1">E3 ubiquitin-protein ligase. Component of the ribosome quality control complex (RQC), a ribosome-associated complex that mediates ubiquitination and extraction of incompletely synthesized nascent chains for proteasomal degradation.</text>
</comment>
<feature type="compositionally biased region" description="Polar residues" evidence="2">
    <location>
        <begin position="1122"/>
        <end position="1132"/>
    </location>
</feature>
<organism evidence="4 5">
    <name type="scientific">Iphiclides podalirius</name>
    <name type="common">scarce swallowtail</name>
    <dbReference type="NCBI Taxonomy" id="110791"/>
    <lineage>
        <taxon>Eukaryota</taxon>
        <taxon>Metazoa</taxon>
        <taxon>Ecdysozoa</taxon>
        <taxon>Arthropoda</taxon>
        <taxon>Hexapoda</taxon>
        <taxon>Insecta</taxon>
        <taxon>Pterygota</taxon>
        <taxon>Neoptera</taxon>
        <taxon>Endopterygota</taxon>
        <taxon>Lepidoptera</taxon>
        <taxon>Glossata</taxon>
        <taxon>Ditrysia</taxon>
        <taxon>Papilionoidea</taxon>
        <taxon>Papilionidae</taxon>
        <taxon>Papilioninae</taxon>
        <taxon>Iphiclides</taxon>
    </lineage>
</organism>
<dbReference type="EC" id="2.3.2.27" evidence="1"/>
<dbReference type="SUPFAM" id="SSF48371">
    <property type="entry name" value="ARM repeat"/>
    <property type="match status" value="1"/>
</dbReference>
<keyword evidence="1" id="KW-0808">Transferase</keyword>
<dbReference type="InterPro" id="IPR011989">
    <property type="entry name" value="ARM-like"/>
</dbReference>
<dbReference type="PANTHER" id="PTHR12389">
    <property type="entry name" value="ZINC FINGER PROTEIN 294"/>
    <property type="match status" value="1"/>
</dbReference>
<keyword evidence="5" id="KW-1185">Reference proteome</keyword>
<name>A0ABN8J1J3_9NEOP</name>
<evidence type="ECO:0000259" key="3">
    <source>
        <dbReference type="Pfam" id="PF22958"/>
    </source>
</evidence>
<feature type="region of interest" description="Disordered" evidence="2">
    <location>
        <begin position="1"/>
        <end position="25"/>
    </location>
</feature>
<evidence type="ECO:0000256" key="2">
    <source>
        <dbReference type="SAM" id="MobiDB-lite"/>
    </source>
</evidence>
<dbReference type="EMBL" id="OW152818">
    <property type="protein sequence ID" value="CAH2072060.1"/>
    <property type="molecule type" value="Genomic_DNA"/>
</dbReference>
<dbReference type="Proteomes" id="UP000837857">
    <property type="component" value="Chromosome 6"/>
</dbReference>
<gene>
    <name evidence="4" type="ORF">IPOD504_LOCUS15386</name>
</gene>
<feature type="domain" description="E3 ubiquitin-protein ligase listerin N-terminal" evidence="3">
    <location>
        <begin position="64"/>
        <end position="367"/>
    </location>
</feature>
<comment type="subunit">
    <text evidence="1">Component of the ribosome quality control complex (RQC).</text>
</comment>
<protein>
    <recommendedName>
        <fullName evidence="1">E3 ubiquitin-protein ligase listerin</fullName>
        <ecNumber evidence="1">2.3.2.27</ecNumber>
    </recommendedName>
    <alternativeName>
        <fullName evidence="1">RING-type E3 ubiquitin transferase listerin</fullName>
    </alternativeName>
</protein>
<dbReference type="InterPro" id="IPR016024">
    <property type="entry name" value="ARM-type_fold"/>
</dbReference>
<sequence>MGGKAKQAQRTKNNARPSSSGRSAELLSNSLKDPALFGLGIGKPIPPLFSTLTAVNYEQGLNTEFTLCFKKFNKKDPVTRAKALQEFLELTKNGNVDDVVATLPGWAHFYPILTIDTDRKVRECAQACNAAVVRVSGRRVAPHLKRLLPAWLLAQHDAHAPAQHHAHSSITNTFPQGKLGEAIKFCKVEIITLFLDNLMGNADAMLIKKPENQEEKDIQISQIIASSLRALEFFVEQLPPTEDDWLWDSITPLLRAGSFWKLIQNTNQHNYMRASWFGCAGRLAERFGPRFAAAHGVRTARALLGPCDAAVAAHRWAALLRFASALPEWWSCFEKPELLVKRIVEVVESGGWGDAALLAKLVLPLLALMPQHLLADRFFRDLFHATFRGLERKNIMTSKSERQAWITNLADCLRFLSVQEGAFVVEIVTSVHRTWLERILAVRENQIRNNLIKHSATNMATLFKFWLKCSSEASGAVYDQLLRNCWQNVCSTIDGQMSKLSADRDEIGGVIENHILLLQSLKSALKQEARRQHSIKFADEAGPEAEAEAASGVECDAAAAERYYHSLSETAHTACSLYFEFARERGAPEAVFGPLVALLVQFDGEALYAALARRLGLGSARGLYEAVLRPWLLDERARCRPLLEVLFLLLQHLGRDDQDAIFHSFQQLPEEAVEWCLELSTSHPRCGGAAGAGPGARWLRGGAAAGALGAVCRRALWAEDAHAASLLLRCLTHDQNGECPVSEEAVGDAARQLCAALAAEGAEGAEGAGAGAERVARVAARCASLLAAAPAPPAPLAPLAAALLRLQLDVPRGDERLSLATWLEVRSSWQDAIACLPLEAKRSLQEDVVAMVHQRLFDDTERLDVAKIENLVSPLPFVLSPCEYSGAPSDCAELAGFTRRLLRFGGESSERAERVEQHALRSDCMRGRLSCPRGDESALVRRIAERAGSSAAAELSARDLLPAAREWLCAALFLRAALLRRSEPDGDAQAPWCNAVLSDAYFREQYAELLRVHAVLTTLYERYAFWPGYEIIEKTKHRLDMVLDEIFDETSTEVRNDVRTFLLEKANSVGYYWAYARYYYEAKINRATKERTKREKPVFLFDDEEEDTAEMRTESKTEDDSSSVYYSGTESQENLEEAEDAAEAEILEFLSTCRDKMPDTSPGAGVTHILQAELLGGRPSPSARLHVALLSFAAAHGAEPAGAELAADAARTLSPDAAAELFANAYYRHNHTMLYDRELMSAPWAQVASNAAVLDYLAELVTLDVGWSLPPHHWDFITISLCSLISSLECSVAEWGCTKVNI</sequence>
<evidence type="ECO:0000313" key="4">
    <source>
        <dbReference type="EMBL" id="CAH2072060.1"/>
    </source>
</evidence>
<evidence type="ECO:0000256" key="1">
    <source>
        <dbReference type="RuleBase" id="RU367090"/>
    </source>
</evidence>
<keyword evidence="1" id="KW-0833">Ubl conjugation pathway</keyword>
<accession>A0ABN8J1J3</accession>
<dbReference type="InterPro" id="IPR054476">
    <property type="entry name" value="Ltn1_N"/>
</dbReference>
<dbReference type="PANTHER" id="PTHR12389:SF0">
    <property type="entry name" value="E3 UBIQUITIN-PROTEIN LIGASE LISTERIN"/>
    <property type="match status" value="1"/>
</dbReference>
<comment type="pathway">
    <text evidence="1">Protein modification; protein ubiquitination.</text>
</comment>
<reference evidence="4" key="1">
    <citation type="submission" date="2022-03" db="EMBL/GenBank/DDBJ databases">
        <authorList>
            <person name="Martin H S."/>
        </authorList>
    </citation>
    <scope>NUCLEOTIDE SEQUENCE</scope>
</reference>
<comment type="catalytic activity">
    <reaction evidence="1">
        <text>S-ubiquitinyl-[E2 ubiquitin-conjugating enzyme]-L-cysteine + [acceptor protein]-L-lysine = [E2 ubiquitin-conjugating enzyme]-L-cysteine + N(6)-ubiquitinyl-[acceptor protein]-L-lysine.</text>
        <dbReference type="EC" id="2.3.2.27"/>
    </reaction>
</comment>
<feature type="compositionally biased region" description="Basic and acidic residues" evidence="2">
    <location>
        <begin position="1109"/>
        <end position="1119"/>
    </location>
</feature>
<feature type="region of interest" description="Disordered" evidence="2">
    <location>
        <begin position="1100"/>
        <end position="1140"/>
    </location>
</feature>
<comment type="similarity">
    <text evidence="1">Belongs to the LTN1 family.</text>
</comment>
<keyword evidence="1" id="KW-0862">Zinc</keyword>
<feature type="non-terminal residue" evidence="4">
    <location>
        <position position="1302"/>
    </location>
</feature>
<dbReference type="Gene3D" id="1.25.10.10">
    <property type="entry name" value="Leucine-rich Repeat Variant"/>
    <property type="match status" value="1"/>
</dbReference>
<keyword evidence="1" id="KW-0863">Zinc-finger</keyword>
<dbReference type="InterPro" id="IPR039795">
    <property type="entry name" value="LTN1/Rkr1"/>
</dbReference>
<dbReference type="Pfam" id="PF22958">
    <property type="entry name" value="Ltn1_1st"/>
    <property type="match status" value="1"/>
</dbReference>
<evidence type="ECO:0000313" key="5">
    <source>
        <dbReference type="Proteomes" id="UP000837857"/>
    </source>
</evidence>
<keyword evidence="1" id="KW-0479">Metal-binding</keyword>
<feature type="compositionally biased region" description="Polar residues" evidence="2">
    <location>
        <begin position="8"/>
        <end position="25"/>
    </location>
</feature>